<dbReference type="NCBIfam" id="TIGR01552">
    <property type="entry name" value="phd_fam"/>
    <property type="match status" value="1"/>
</dbReference>
<comment type="similarity">
    <text evidence="1">Belongs to the phD/YefM antitoxin family.</text>
</comment>
<protein>
    <recommendedName>
        <fullName evidence="3">Prevent-host-death protein</fullName>
    </recommendedName>
</protein>
<reference evidence="2" key="1">
    <citation type="submission" date="2011-01" db="EMBL/GenBank/DDBJ databases">
        <title>Highly-conjugative pMG1-like enterococcus plasmid pZB18.</title>
        <authorList>
            <person name="Tomita H."/>
            <person name="Zheng B."/>
            <person name="Ike Y."/>
        </authorList>
    </citation>
    <scope>NUCLEOTIDE SEQUENCE</scope>
    <source>
        <strain evidence="2">ZB18</strain>
        <plasmid evidence="2">pZB18</plasmid>
    </source>
</reference>
<dbReference type="AlphaFoldDB" id="G9M849"/>
<dbReference type="SUPFAM" id="SSF143120">
    <property type="entry name" value="YefM-like"/>
    <property type="match status" value="1"/>
</dbReference>
<geneLocation type="plasmid" evidence="2">
    <name>pZB18</name>
</geneLocation>
<evidence type="ECO:0008006" key="3">
    <source>
        <dbReference type="Google" id="ProtNLM"/>
    </source>
</evidence>
<name>G9M849_ENTFC</name>
<accession>G9M849</accession>
<proteinExistence type="inferred from homology"/>
<dbReference type="EMBL" id="AB611033">
    <property type="protein sequence ID" value="BAL40944.1"/>
    <property type="molecule type" value="Genomic_DNA"/>
</dbReference>
<organism evidence="2">
    <name type="scientific">Enterococcus faecium</name>
    <name type="common">Streptococcus faecium</name>
    <dbReference type="NCBI Taxonomy" id="1352"/>
    <lineage>
        <taxon>Bacteria</taxon>
        <taxon>Bacillati</taxon>
        <taxon>Bacillota</taxon>
        <taxon>Bacilli</taxon>
        <taxon>Lactobacillales</taxon>
        <taxon>Enterococcaceae</taxon>
        <taxon>Enterococcus</taxon>
    </lineage>
</organism>
<evidence type="ECO:0000256" key="1">
    <source>
        <dbReference type="ARBA" id="ARBA00009981"/>
    </source>
</evidence>
<keyword evidence="2" id="KW-0614">Plasmid</keyword>
<dbReference type="Gene3D" id="3.40.1620.10">
    <property type="entry name" value="YefM-like domain"/>
    <property type="match status" value="1"/>
</dbReference>
<dbReference type="InterPro" id="IPR036165">
    <property type="entry name" value="YefM-like_sf"/>
</dbReference>
<sequence>MFTLETITPTNLRKDMFKVLKEVANSNSEVEITMNSKNGLNDGIIMVSKREWDSLQEELYLQRTGTLDHVFNLMENENDDDFEVV</sequence>
<evidence type="ECO:0000313" key="2">
    <source>
        <dbReference type="EMBL" id="BAL40944.1"/>
    </source>
</evidence>